<keyword evidence="5 7" id="KW-1133">Transmembrane helix</keyword>
<dbReference type="PROSITE" id="PS50928">
    <property type="entry name" value="ABC_TM1"/>
    <property type="match status" value="1"/>
</dbReference>
<dbReference type="CDD" id="cd06261">
    <property type="entry name" value="TM_PBP2"/>
    <property type="match status" value="1"/>
</dbReference>
<keyword evidence="6 7" id="KW-0472">Membrane</keyword>
<evidence type="ECO:0000256" key="3">
    <source>
        <dbReference type="ARBA" id="ARBA00022475"/>
    </source>
</evidence>
<dbReference type="RefSeq" id="WP_226903628.1">
    <property type="nucleotide sequence ID" value="NZ_FQVI01000006.1"/>
</dbReference>
<gene>
    <name evidence="9" type="ORF">SAMN02745158_01609</name>
</gene>
<reference evidence="9 10" key="1">
    <citation type="submission" date="2016-11" db="EMBL/GenBank/DDBJ databases">
        <authorList>
            <person name="Jaros S."/>
            <person name="Januszkiewicz K."/>
            <person name="Wedrychowicz H."/>
        </authorList>
    </citation>
    <scope>NUCLEOTIDE SEQUENCE [LARGE SCALE GENOMIC DNA]</scope>
    <source>
        <strain evidence="9 10">DSM 17459</strain>
    </source>
</reference>
<dbReference type="GO" id="GO:0005886">
    <property type="term" value="C:plasma membrane"/>
    <property type="evidence" value="ECO:0007669"/>
    <property type="project" value="UniProtKB-SubCell"/>
</dbReference>
<dbReference type="Proteomes" id="UP000184245">
    <property type="component" value="Unassembled WGS sequence"/>
</dbReference>
<evidence type="ECO:0000256" key="4">
    <source>
        <dbReference type="ARBA" id="ARBA00022692"/>
    </source>
</evidence>
<sequence length="299" mass="33988">MQNSVKKIKKSSGTMQKRESRLGILLILPTVILIGAVIIYPIIYNIILSFQKVALNPNRPSKFIGLENYTKLFADPTFYKSLGVTIAYVVVTVLGSTLVGLLVALLMNRQFKGRRVARSLMLMSYVAPMVATVYVWKYMFNGLYGVMNYLTVDILHIFEEAPMWMDHPVYSVLLVILYDIWRVFPYAFLMILAALQSVDESLYEAAQMDGASAWHRFWAITFPELLPSIAAIISLRTIWNFYKFDDIYLFTKQVPVLGVYLYQTAFATHNNGGAAAITIVLFVIVFAFVILFGRKAVRK</sequence>
<dbReference type="PANTHER" id="PTHR43227">
    <property type="entry name" value="BLL4140 PROTEIN"/>
    <property type="match status" value="1"/>
</dbReference>
<feature type="transmembrane region" description="Helical" evidence="7">
    <location>
        <begin position="272"/>
        <end position="293"/>
    </location>
</feature>
<dbReference type="Gene3D" id="1.10.3720.10">
    <property type="entry name" value="MetI-like"/>
    <property type="match status" value="1"/>
</dbReference>
<dbReference type="Pfam" id="PF00528">
    <property type="entry name" value="BPD_transp_1"/>
    <property type="match status" value="1"/>
</dbReference>
<dbReference type="STRING" id="1122155.SAMN02745158_01609"/>
<keyword evidence="3" id="KW-1003">Cell membrane</keyword>
<comment type="similarity">
    <text evidence="7">Belongs to the binding-protein-dependent transport system permease family.</text>
</comment>
<dbReference type="InterPro" id="IPR000515">
    <property type="entry name" value="MetI-like"/>
</dbReference>
<organism evidence="9 10">
    <name type="scientific">Lactonifactor longoviformis DSM 17459</name>
    <dbReference type="NCBI Taxonomy" id="1122155"/>
    <lineage>
        <taxon>Bacteria</taxon>
        <taxon>Bacillati</taxon>
        <taxon>Bacillota</taxon>
        <taxon>Clostridia</taxon>
        <taxon>Eubacteriales</taxon>
        <taxon>Clostridiaceae</taxon>
        <taxon>Lactonifactor</taxon>
    </lineage>
</organism>
<feature type="transmembrane region" description="Helical" evidence="7">
    <location>
        <begin position="170"/>
        <end position="195"/>
    </location>
</feature>
<proteinExistence type="inferred from homology"/>
<dbReference type="EMBL" id="FQVI01000006">
    <property type="protein sequence ID" value="SHE80411.1"/>
    <property type="molecule type" value="Genomic_DNA"/>
</dbReference>
<evidence type="ECO:0000313" key="9">
    <source>
        <dbReference type="EMBL" id="SHE80411.1"/>
    </source>
</evidence>
<comment type="subcellular location">
    <subcellularLocation>
        <location evidence="1 7">Cell membrane</location>
        <topology evidence="1 7">Multi-pass membrane protein</topology>
    </subcellularLocation>
</comment>
<evidence type="ECO:0000313" key="10">
    <source>
        <dbReference type="Proteomes" id="UP000184245"/>
    </source>
</evidence>
<protein>
    <submittedName>
        <fullName evidence="9">Multiple sugar transport system permease protein</fullName>
    </submittedName>
</protein>
<dbReference type="InterPro" id="IPR035906">
    <property type="entry name" value="MetI-like_sf"/>
</dbReference>
<evidence type="ECO:0000256" key="7">
    <source>
        <dbReference type="RuleBase" id="RU363032"/>
    </source>
</evidence>
<accession>A0A1M4WGI8</accession>
<feature type="transmembrane region" description="Helical" evidence="7">
    <location>
        <begin position="86"/>
        <end position="107"/>
    </location>
</feature>
<dbReference type="SUPFAM" id="SSF161098">
    <property type="entry name" value="MetI-like"/>
    <property type="match status" value="1"/>
</dbReference>
<keyword evidence="10" id="KW-1185">Reference proteome</keyword>
<evidence type="ECO:0000256" key="1">
    <source>
        <dbReference type="ARBA" id="ARBA00004651"/>
    </source>
</evidence>
<evidence type="ECO:0000256" key="5">
    <source>
        <dbReference type="ARBA" id="ARBA00022989"/>
    </source>
</evidence>
<feature type="transmembrane region" description="Helical" evidence="7">
    <location>
        <begin position="119"/>
        <end position="136"/>
    </location>
</feature>
<feature type="transmembrane region" description="Helical" evidence="7">
    <location>
        <begin position="215"/>
        <end position="235"/>
    </location>
</feature>
<feature type="transmembrane region" description="Helical" evidence="7">
    <location>
        <begin position="21"/>
        <end position="43"/>
    </location>
</feature>
<evidence type="ECO:0000256" key="2">
    <source>
        <dbReference type="ARBA" id="ARBA00022448"/>
    </source>
</evidence>
<feature type="domain" description="ABC transmembrane type-1" evidence="8">
    <location>
        <begin position="82"/>
        <end position="292"/>
    </location>
</feature>
<evidence type="ECO:0000256" key="6">
    <source>
        <dbReference type="ARBA" id="ARBA00023136"/>
    </source>
</evidence>
<dbReference type="InterPro" id="IPR050809">
    <property type="entry name" value="UgpAE/MalFG_permease"/>
</dbReference>
<keyword evidence="4 7" id="KW-0812">Transmembrane</keyword>
<keyword evidence="9" id="KW-0762">Sugar transport</keyword>
<dbReference type="GO" id="GO:0055085">
    <property type="term" value="P:transmembrane transport"/>
    <property type="evidence" value="ECO:0007669"/>
    <property type="project" value="InterPro"/>
</dbReference>
<keyword evidence="2 7" id="KW-0813">Transport</keyword>
<name>A0A1M4WGI8_9CLOT</name>
<evidence type="ECO:0000259" key="8">
    <source>
        <dbReference type="PROSITE" id="PS50928"/>
    </source>
</evidence>
<dbReference type="PANTHER" id="PTHR43227:SF7">
    <property type="entry name" value="ARABINOOLIGOSACCHARIDES TRANSPORT SYSTEM PERMEASE PROTEIN ARAP"/>
    <property type="match status" value="1"/>
</dbReference>
<dbReference type="AlphaFoldDB" id="A0A1M4WGI8"/>